<evidence type="ECO:0000313" key="3">
    <source>
        <dbReference type="Proteomes" id="UP000517916"/>
    </source>
</evidence>
<feature type="transmembrane region" description="Helical" evidence="1">
    <location>
        <begin position="295"/>
        <end position="313"/>
    </location>
</feature>
<dbReference type="Proteomes" id="UP000517916">
    <property type="component" value="Unassembled WGS sequence"/>
</dbReference>
<protein>
    <submittedName>
        <fullName evidence="2">ABC-2 type transport system permease protein</fullName>
    </submittedName>
</protein>
<feature type="transmembrane region" description="Helical" evidence="1">
    <location>
        <begin position="429"/>
        <end position="453"/>
    </location>
</feature>
<accession>A0ABR6BTD0</accession>
<dbReference type="RefSeq" id="WP_182839728.1">
    <property type="nucleotide sequence ID" value="NZ_BAAABQ010000019.1"/>
</dbReference>
<feature type="transmembrane region" description="Helical" evidence="1">
    <location>
        <begin position="22"/>
        <end position="44"/>
    </location>
</feature>
<keyword evidence="1" id="KW-0812">Transmembrane</keyword>
<feature type="transmembrane region" description="Helical" evidence="1">
    <location>
        <begin position="236"/>
        <end position="257"/>
    </location>
</feature>
<feature type="transmembrane region" description="Helical" evidence="1">
    <location>
        <begin position="189"/>
        <end position="208"/>
    </location>
</feature>
<name>A0ABR6BTD0_9PSEU</name>
<feature type="transmembrane region" description="Helical" evidence="1">
    <location>
        <begin position="157"/>
        <end position="177"/>
    </location>
</feature>
<feature type="transmembrane region" description="Helical" evidence="1">
    <location>
        <begin position="131"/>
        <end position="151"/>
    </location>
</feature>
<proteinExistence type="predicted"/>
<keyword evidence="1" id="KW-1133">Transmembrane helix</keyword>
<keyword evidence="1" id="KW-0472">Membrane</keyword>
<reference evidence="2 3" key="1">
    <citation type="submission" date="2020-08" db="EMBL/GenBank/DDBJ databases">
        <title>Genomic Encyclopedia of Archaeal and Bacterial Type Strains, Phase II (KMG-II): from individual species to whole genera.</title>
        <authorList>
            <person name="Goeker M."/>
        </authorList>
    </citation>
    <scope>NUCLEOTIDE SEQUENCE [LARGE SCALE GENOMIC DNA]</scope>
    <source>
        <strain evidence="2 3">DSM 43850</strain>
    </source>
</reference>
<evidence type="ECO:0000256" key="1">
    <source>
        <dbReference type="SAM" id="Phobius"/>
    </source>
</evidence>
<feature type="transmembrane region" description="Helical" evidence="1">
    <location>
        <begin position="393"/>
        <end position="417"/>
    </location>
</feature>
<dbReference type="EMBL" id="JACJID010000006">
    <property type="protein sequence ID" value="MBA8930177.1"/>
    <property type="molecule type" value="Genomic_DNA"/>
</dbReference>
<gene>
    <name evidence="2" type="ORF">BC739_007410</name>
</gene>
<comment type="caution">
    <text evidence="2">The sequence shown here is derived from an EMBL/GenBank/DDBJ whole genome shotgun (WGS) entry which is preliminary data.</text>
</comment>
<feature type="transmembrane region" description="Helical" evidence="1">
    <location>
        <begin position="342"/>
        <end position="360"/>
    </location>
</feature>
<keyword evidence="3" id="KW-1185">Reference proteome</keyword>
<feature type="transmembrane region" description="Helical" evidence="1">
    <location>
        <begin position="80"/>
        <end position="101"/>
    </location>
</feature>
<evidence type="ECO:0000313" key="2">
    <source>
        <dbReference type="EMBL" id="MBA8930177.1"/>
    </source>
</evidence>
<organism evidence="2 3">
    <name type="scientific">Kutzneria viridogrisea</name>
    <dbReference type="NCBI Taxonomy" id="47990"/>
    <lineage>
        <taxon>Bacteria</taxon>
        <taxon>Bacillati</taxon>
        <taxon>Actinomycetota</taxon>
        <taxon>Actinomycetes</taxon>
        <taxon>Pseudonocardiales</taxon>
        <taxon>Pseudonocardiaceae</taxon>
        <taxon>Kutzneria</taxon>
    </lineage>
</organism>
<feature type="transmembrane region" description="Helical" evidence="1">
    <location>
        <begin position="460"/>
        <end position="481"/>
    </location>
</feature>
<sequence>MNTLVGTGFLTRLVLRRERVQLTAWLAVIALLAVGTAASFAQLYPTQQGRAEFAASLQGNPVFLALTGPMFDLTTLGGMTAWRVAGIGSLLAAFMAVFTVVRHTRADEENGRLELLGAGVVGRRAPLTAPLLTVFGAGLVLALVVGGALTAKGLPAAGSFALGLGFAGAAWVFGALAAVTAQLSQSARAATGIAAGVVVLTFLMRALGDSTGADWLSWISPIGWTQQVRAFADERWWVLALPLVTTSLLVALAYVLVARRDLGGGLLATRPGPARASASLRGSFGLAWRLHRASLLSWLISVVVLGLVLGALAESVSDVLRTSDQLQRILAALGGSKGVVDLFLAAMLSIVGLVGAVYAVQSTLRARGEESAQRAEPVLTASVGRTRWFGGHLVFAFGGTALLMAVVGAAMGLAHGLRAGDLGGELPRVLAGALVQIPAAWVLAGLAAALTGVLPRAVGLAWAVLVVFFLLGQLGQMLQLSQWLLDVSPFTHVPKLPGGEFTAQPLCWMVAVTVVLTAVGLIGFRRRDLG</sequence>
<feature type="transmembrane region" description="Helical" evidence="1">
    <location>
        <begin position="501"/>
        <end position="524"/>
    </location>
</feature>